<dbReference type="PANTHER" id="PTHR30106">
    <property type="entry name" value="INNER MEMBRANE PROTEIN YEIH-RELATED"/>
    <property type="match status" value="1"/>
</dbReference>
<evidence type="ECO:0000256" key="5">
    <source>
        <dbReference type="ARBA" id="ARBA00022989"/>
    </source>
</evidence>
<feature type="transmembrane region" description="Helical" evidence="7">
    <location>
        <begin position="28"/>
        <end position="47"/>
    </location>
</feature>
<dbReference type="STRING" id="1002804.HBZC1_07680"/>
<dbReference type="AlphaFoldDB" id="F8KSI5"/>
<sequence>MFLGLVFVAGLGALALYGAHFPLLAQHHISPLLVGVFLGFSLSFLYPKIATATQAGVQFSAKKLLRLGIILYGFNVTLHDILHYGYMPLIIALIVVVGVFLLGVYVGRKMGLELDLAMLVACGSAVCGAAAVLALESVLKSAPHKGVVAVGSVIVFGLLSMFLYPLLYQLGLIPLSPLHEGVYIGATLHEVANVVGAASAISPEAQKVAITLKMVRVIMLIPLLLGVLFYLKRTMPSTQKTPLQIPYFAFAFLGVVVLHSLLPKLGGFVDMPTLAQGVRVLQELSVACLVCAMVALGLQVNLKQFLALGGKAFGLALILWGVLLVGGFGLVKLLL</sequence>
<name>F8KSI5_HELBC</name>
<evidence type="ECO:0000313" key="8">
    <source>
        <dbReference type="EMBL" id="CCB79754.1"/>
    </source>
</evidence>
<feature type="transmembrane region" description="Helical" evidence="7">
    <location>
        <begin position="282"/>
        <end position="300"/>
    </location>
</feature>
<feature type="transmembrane region" description="Helical" evidence="7">
    <location>
        <begin position="182"/>
        <end position="202"/>
    </location>
</feature>
<feature type="transmembrane region" description="Helical" evidence="7">
    <location>
        <begin position="147"/>
        <end position="170"/>
    </location>
</feature>
<evidence type="ECO:0000256" key="7">
    <source>
        <dbReference type="SAM" id="Phobius"/>
    </source>
</evidence>
<organism evidence="8 9">
    <name type="scientific">Helicobacter bizzozeronii (strain CIII-1)</name>
    <dbReference type="NCBI Taxonomy" id="1002804"/>
    <lineage>
        <taxon>Bacteria</taxon>
        <taxon>Pseudomonadati</taxon>
        <taxon>Campylobacterota</taxon>
        <taxon>Epsilonproteobacteria</taxon>
        <taxon>Campylobacterales</taxon>
        <taxon>Helicobacteraceae</taxon>
        <taxon>Helicobacter</taxon>
    </lineage>
</organism>
<evidence type="ECO:0000256" key="6">
    <source>
        <dbReference type="ARBA" id="ARBA00023136"/>
    </source>
</evidence>
<feature type="transmembrane region" description="Helical" evidence="7">
    <location>
        <begin position="214"/>
        <end position="231"/>
    </location>
</feature>
<dbReference type="eggNOG" id="COG2855">
    <property type="taxonomic scope" value="Bacteria"/>
</dbReference>
<feature type="transmembrane region" description="Helical" evidence="7">
    <location>
        <begin position="116"/>
        <end position="135"/>
    </location>
</feature>
<evidence type="ECO:0000256" key="4">
    <source>
        <dbReference type="ARBA" id="ARBA00022692"/>
    </source>
</evidence>
<comment type="similarity">
    <text evidence="2">Belongs to the UPF0324 family.</text>
</comment>
<dbReference type="GO" id="GO:0005886">
    <property type="term" value="C:plasma membrane"/>
    <property type="evidence" value="ECO:0007669"/>
    <property type="project" value="UniProtKB-SubCell"/>
</dbReference>
<evidence type="ECO:0000256" key="1">
    <source>
        <dbReference type="ARBA" id="ARBA00004651"/>
    </source>
</evidence>
<dbReference type="InterPro" id="IPR018383">
    <property type="entry name" value="UPF0324_pro"/>
</dbReference>
<dbReference type="Pfam" id="PF03601">
    <property type="entry name" value="Cons_hypoth698"/>
    <property type="match status" value="1"/>
</dbReference>
<dbReference type="EMBL" id="FR871757">
    <property type="protein sequence ID" value="CCB79754.1"/>
    <property type="molecule type" value="Genomic_DNA"/>
</dbReference>
<dbReference type="PANTHER" id="PTHR30106:SF2">
    <property type="entry name" value="UPF0324 INNER MEMBRANE PROTEIN YEIH"/>
    <property type="match status" value="1"/>
</dbReference>
<accession>F8KSI5</accession>
<protein>
    <submittedName>
        <fullName evidence="8">Putative membrane protein YeiH</fullName>
    </submittedName>
</protein>
<evidence type="ECO:0000313" key="9">
    <source>
        <dbReference type="Proteomes" id="UP000008387"/>
    </source>
</evidence>
<dbReference type="KEGG" id="hbi:HBZC1_07680"/>
<keyword evidence="6 7" id="KW-0472">Membrane</keyword>
<feature type="transmembrane region" description="Helical" evidence="7">
    <location>
        <begin position="312"/>
        <end position="331"/>
    </location>
</feature>
<feature type="transmembrane region" description="Helical" evidence="7">
    <location>
        <begin position="84"/>
        <end position="104"/>
    </location>
</feature>
<feature type="transmembrane region" description="Helical" evidence="7">
    <location>
        <begin position="243"/>
        <end position="262"/>
    </location>
</feature>
<dbReference type="RefSeq" id="WP_013890218.1">
    <property type="nucleotide sequence ID" value="NC_015674.1"/>
</dbReference>
<dbReference type="HOGENOM" id="CLU_033541_0_0_7"/>
<evidence type="ECO:0000256" key="2">
    <source>
        <dbReference type="ARBA" id="ARBA00007977"/>
    </source>
</evidence>
<dbReference type="Proteomes" id="UP000008387">
    <property type="component" value="Chromosome"/>
</dbReference>
<keyword evidence="4 7" id="KW-0812">Transmembrane</keyword>
<evidence type="ECO:0000256" key="3">
    <source>
        <dbReference type="ARBA" id="ARBA00022475"/>
    </source>
</evidence>
<keyword evidence="5 7" id="KW-1133">Transmembrane helix</keyword>
<keyword evidence="3" id="KW-1003">Cell membrane</keyword>
<proteinExistence type="inferred from homology"/>
<reference evidence="8 9" key="1">
    <citation type="journal article" date="2011" name="J. Bacteriol.">
        <title>Genome sequence of Helicobacter bizzozeronii strain CIII-1, an isolate from human gastric mucosa.</title>
        <authorList>
            <person name="Schott T."/>
            <person name="Rossi M."/>
            <person name="Hanninen M.L."/>
        </authorList>
    </citation>
    <scope>NUCLEOTIDE SEQUENCE [LARGE SCALE GENOMIC DNA]</scope>
    <source>
        <strain evidence="8 9">CIII-1</strain>
    </source>
</reference>
<keyword evidence="9" id="KW-1185">Reference proteome</keyword>
<gene>
    <name evidence="8" type="ordered locus">HBZC1_07680</name>
</gene>
<comment type="subcellular location">
    <subcellularLocation>
        <location evidence="1">Cell membrane</location>
        <topology evidence="1">Multi-pass membrane protein</topology>
    </subcellularLocation>
</comment>